<evidence type="ECO:0000313" key="2">
    <source>
        <dbReference type="Proteomes" id="UP000245412"/>
    </source>
</evidence>
<dbReference type="EMBL" id="QGGY01000006">
    <property type="protein sequence ID" value="PWJ75496.1"/>
    <property type="molecule type" value="Genomic_DNA"/>
</dbReference>
<proteinExistence type="predicted"/>
<dbReference type="CDD" id="cd12953">
    <property type="entry name" value="MMP_TTHA0227"/>
    <property type="match status" value="1"/>
</dbReference>
<comment type="caution">
    <text evidence="1">The sequence shown here is derived from an EMBL/GenBank/DDBJ whole genome shotgun (WGS) entry which is preliminary data.</text>
</comment>
<reference evidence="1 2" key="1">
    <citation type="submission" date="2018-05" db="EMBL/GenBank/DDBJ databases">
        <authorList>
            <person name="Goeker M."/>
            <person name="Huntemann M."/>
            <person name="Clum A."/>
            <person name="Pillay M."/>
            <person name="Palaniappan K."/>
            <person name="Varghese N."/>
            <person name="Mikhailova N."/>
            <person name="Stamatis D."/>
            <person name="Reddy T."/>
            <person name="Daum C."/>
            <person name="Shapiro N."/>
            <person name="Ivanova N."/>
            <person name="Kyrpides N."/>
            <person name="Woyke T."/>
        </authorList>
    </citation>
    <scope>NUCLEOTIDE SEQUENCE [LARGE SCALE GENOMIC DNA]</scope>
    <source>
        <strain evidence="1 2">DSM 26524</strain>
    </source>
</reference>
<accession>A0AB73T3E9</accession>
<keyword evidence="2" id="KW-1185">Reference proteome</keyword>
<dbReference type="Gene3D" id="3.30.2010.20">
    <property type="match status" value="1"/>
</dbReference>
<organism evidence="1 2">
    <name type="scientific">Murimonas intestini</name>
    <dbReference type="NCBI Taxonomy" id="1337051"/>
    <lineage>
        <taxon>Bacteria</taxon>
        <taxon>Bacillati</taxon>
        <taxon>Bacillota</taxon>
        <taxon>Clostridia</taxon>
        <taxon>Lachnospirales</taxon>
        <taxon>Lachnospiraceae</taxon>
        <taxon>Murimonas</taxon>
    </lineage>
</organism>
<gene>
    <name evidence="1" type="ORF">C7383_10666</name>
</gene>
<dbReference type="SUPFAM" id="SSF55486">
    <property type="entry name" value="Metalloproteases ('zincins'), catalytic domain"/>
    <property type="match status" value="1"/>
</dbReference>
<name>A0AB73T3E9_9FIRM</name>
<protein>
    <submittedName>
        <fullName evidence="1">Zn-dependent protease with MMP-like domain</fullName>
    </submittedName>
</protein>
<dbReference type="AlphaFoldDB" id="A0AB73T3E9"/>
<dbReference type="RefSeq" id="WP_109626440.1">
    <property type="nucleotide sequence ID" value="NZ_JANKBI010000004.1"/>
</dbReference>
<dbReference type="Proteomes" id="UP000245412">
    <property type="component" value="Unassembled WGS sequence"/>
</dbReference>
<dbReference type="InterPro" id="IPR038555">
    <property type="entry name" value="Zincin_1_sf"/>
</dbReference>
<sequence>MVSLEEFENMAREIADTLPEEFYRELNGGLIVQEKRKLHPASVDDNLCILGEYHRDKYLGRFIVLYYGSYMQIYGHLSRSDLSKRLRKTILHEFRHHLESLAGEKELEVEDAIEIAEYKRRNG</sequence>
<evidence type="ECO:0000313" key="1">
    <source>
        <dbReference type="EMBL" id="PWJ75496.1"/>
    </source>
</evidence>